<feature type="domain" description="Retrotransposon gag" evidence="2">
    <location>
        <begin position="122"/>
        <end position="211"/>
    </location>
</feature>
<feature type="compositionally biased region" description="Polar residues" evidence="1">
    <location>
        <begin position="47"/>
        <end position="72"/>
    </location>
</feature>
<keyword evidence="4" id="KW-1185">Reference proteome</keyword>
<name>A0AAP0MLY3_9ROSI</name>
<reference evidence="3 4" key="1">
    <citation type="submission" date="2024-05" db="EMBL/GenBank/DDBJ databases">
        <title>Haplotype-resolved chromosome-level genome assembly of Huyou (Citrus changshanensis).</title>
        <authorList>
            <person name="Miao C."/>
            <person name="Chen W."/>
            <person name="Wu Y."/>
            <person name="Wang L."/>
            <person name="Zhao S."/>
            <person name="Grierson D."/>
            <person name="Xu C."/>
            <person name="Chen K."/>
        </authorList>
    </citation>
    <scope>NUCLEOTIDE SEQUENCE [LARGE SCALE GENOMIC DNA]</scope>
    <source>
        <strain evidence="3">01-14</strain>
        <tissue evidence="3">Leaf</tissue>
    </source>
</reference>
<evidence type="ECO:0000313" key="4">
    <source>
        <dbReference type="Proteomes" id="UP001428341"/>
    </source>
</evidence>
<dbReference type="InterPro" id="IPR005162">
    <property type="entry name" value="Retrotrans_gag_dom"/>
</dbReference>
<dbReference type="Proteomes" id="UP001428341">
    <property type="component" value="Unassembled WGS sequence"/>
</dbReference>
<dbReference type="EMBL" id="JBCGBO010000003">
    <property type="protein sequence ID" value="KAK9214598.1"/>
    <property type="molecule type" value="Genomic_DNA"/>
</dbReference>
<accession>A0AAP0MLY3</accession>
<organism evidence="3 4">
    <name type="scientific">Citrus x changshan-huyou</name>
    <dbReference type="NCBI Taxonomy" id="2935761"/>
    <lineage>
        <taxon>Eukaryota</taxon>
        <taxon>Viridiplantae</taxon>
        <taxon>Streptophyta</taxon>
        <taxon>Embryophyta</taxon>
        <taxon>Tracheophyta</taxon>
        <taxon>Spermatophyta</taxon>
        <taxon>Magnoliopsida</taxon>
        <taxon>eudicotyledons</taxon>
        <taxon>Gunneridae</taxon>
        <taxon>Pentapetalae</taxon>
        <taxon>rosids</taxon>
        <taxon>malvids</taxon>
        <taxon>Sapindales</taxon>
        <taxon>Rutaceae</taxon>
        <taxon>Aurantioideae</taxon>
        <taxon>Citrus</taxon>
    </lineage>
</organism>
<dbReference type="Pfam" id="PF03732">
    <property type="entry name" value="Retrotrans_gag"/>
    <property type="match status" value="1"/>
</dbReference>
<dbReference type="AlphaFoldDB" id="A0AAP0MLY3"/>
<feature type="region of interest" description="Disordered" evidence="1">
    <location>
        <begin position="47"/>
        <end position="86"/>
    </location>
</feature>
<proteinExistence type="predicted"/>
<gene>
    <name evidence="3" type="ORF">WN944_006591</name>
</gene>
<sequence length="338" mass="38227">MDTRGKTNAEFRNEVSEILARHESSFDQVNATLQTVFTKLQALRVSRSSNTVNTETNSFAPTESSQNRNQPRPSLHGPTTDRTHHHINLSFPKFNGEDPSGWIYRAEQYFDFKDIAPDQQVQLASFHLEGIALQWQRWLMKFRGPLSWEEFTKAVLLRFGPTDYEDPSEALSRLKQTTTVAAYQEAFEKLSHQVDGLPETFVIGCFIAGLQDEIGLDVKIKQPCTLADAIGVARLIEERNSLFRGTKHFSQPPPISVMQPPISNSSVGILDPPPKANQTANANTPPHIQWLTNQEARARREKGLCYFCDEKFIPGHHCQRPQLFMIEDPPPFTPPDTG</sequence>
<evidence type="ECO:0000259" key="2">
    <source>
        <dbReference type="Pfam" id="PF03732"/>
    </source>
</evidence>
<comment type="caution">
    <text evidence="3">The sequence shown here is derived from an EMBL/GenBank/DDBJ whole genome shotgun (WGS) entry which is preliminary data.</text>
</comment>
<evidence type="ECO:0000256" key="1">
    <source>
        <dbReference type="SAM" id="MobiDB-lite"/>
    </source>
</evidence>
<protein>
    <recommendedName>
        <fullName evidence="2">Retrotransposon gag domain-containing protein</fullName>
    </recommendedName>
</protein>
<evidence type="ECO:0000313" key="3">
    <source>
        <dbReference type="EMBL" id="KAK9214598.1"/>
    </source>
</evidence>